<evidence type="ECO:0000313" key="2">
    <source>
        <dbReference type="Proteomes" id="UP000005413"/>
    </source>
</evidence>
<reference evidence="1 2" key="1">
    <citation type="journal article" date="2012" name="BMC Genomics">
        <title>Comparative genomic analysis of the genus Staphylococcus including Staphylococcus aureus and its newly described sister species Staphylococcus simiae.</title>
        <authorList>
            <person name="Suzuki H."/>
            <person name="Lefebure T."/>
            <person name="Pavinski Bitar P."/>
            <person name="Stanhope M.J."/>
        </authorList>
    </citation>
    <scope>NUCLEOTIDE SEQUENCE [LARGE SCALE GENOMIC DNA]</scope>
    <source>
        <strain evidence="1 2">CCM 7213</strain>
    </source>
</reference>
<keyword evidence="2" id="KW-1185">Reference proteome</keyword>
<organism evidence="1 2">
    <name type="scientific">Staphylococcus simiae CCM 7213 = CCUG 51256</name>
    <dbReference type="NCBI Taxonomy" id="911238"/>
    <lineage>
        <taxon>Bacteria</taxon>
        <taxon>Bacillati</taxon>
        <taxon>Bacillota</taxon>
        <taxon>Bacilli</taxon>
        <taxon>Bacillales</taxon>
        <taxon>Staphylococcaceae</taxon>
        <taxon>Staphylococcus</taxon>
    </lineage>
</organism>
<name>G5JFY2_9STAP</name>
<protein>
    <submittedName>
        <fullName evidence="1">Uncharacterized protein</fullName>
    </submittedName>
</protein>
<dbReference type="AlphaFoldDB" id="G5JFY2"/>
<dbReference type="EMBL" id="AEUN01000031">
    <property type="protein sequence ID" value="EHJ08930.1"/>
    <property type="molecule type" value="Genomic_DNA"/>
</dbReference>
<accession>G5JFY2</accession>
<evidence type="ECO:0000313" key="1">
    <source>
        <dbReference type="EMBL" id="EHJ08930.1"/>
    </source>
</evidence>
<dbReference type="Proteomes" id="UP000005413">
    <property type="component" value="Unassembled WGS sequence"/>
</dbReference>
<proteinExistence type="predicted"/>
<gene>
    <name evidence="1" type="ORF">SS7213T_01731</name>
</gene>
<dbReference type="PATRIC" id="fig|911238.3.peg.321"/>
<comment type="caution">
    <text evidence="1">The sequence shown here is derived from an EMBL/GenBank/DDBJ whole genome shotgun (WGS) entry which is preliminary data.</text>
</comment>
<sequence length="37" mass="4289">MELVGRIITFMMSTVSNWLGSSDLIKDIKQKFSNKNR</sequence>